<dbReference type="EMBL" id="BLXT01001944">
    <property type="protein sequence ID" value="GFN89594.1"/>
    <property type="molecule type" value="Genomic_DNA"/>
</dbReference>
<evidence type="ECO:0000313" key="2">
    <source>
        <dbReference type="EMBL" id="GFN89594.1"/>
    </source>
</evidence>
<evidence type="ECO:0000313" key="3">
    <source>
        <dbReference type="Proteomes" id="UP000735302"/>
    </source>
</evidence>
<keyword evidence="3" id="KW-1185">Reference proteome</keyword>
<name>A0AAV3Z350_9GAST</name>
<reference evidence="2 3" key="1">
    <citation type="journal article" date="2021" name="Elife">
        <title>Chloroplast acquisition without the gene transfer in kleptoplastic sea slugs, Plakobranchus ocellatus.</title>
        <authorList>
            <person name="Maeda T."/>
            <person name="Takahashi S."/>
            <person name="Yoshida T."/>
            <person name="Shimamura S."/>
            <person name="Takaki Y."/>
            <person name="Nagai Y."/>
            <person name="Toyoda A."/>
            <person name="Suzuki Y."/>
            <person name="Arimoto A."/>
            <person name="Ishii H."/>
            <person name="Satoh N."/>
            <person name="Nishiyama T."/>
            <person name="Hasebe M."/>
            <person name="Maruyama T."/>
            <person name="Minagawa J."/>
            <person name="Obokata J."/>
            <person name="Shigenobu S."/>
        </authorList>
    </citation>
    <scope>NUCLEOTIDE SEQUENCE [LARGE SCALE GENOMIC DNA]</scope>
</reference>
<accession>A0AAV3Z350</accession>
<sequence length="224" mass="24709">MTLSQKDSRVKMAAARNTLESLWRPPKHSGVCLVTVKRTLESVQIDSVYAKRTLAQGSIGYIEIINRQIEVKLKAKQYLKACRGRYVFFSAWLENSNSGGLKDIFGVYTWTYVFTGASITVSAVLVSLRLAMAVCSSAQKQTDSERDRDIEAQQTKNNGCPPDSFSAVCLPCSKLSLCSLTCCLGYLKSAPCNSWSSSESDLEKNPRTPLIRSGEKSQTRKAEG</sequence>
<evidence type="ECO:0000256" key="1">
    <source>
        <dbReference type="SAM" id="MobiDB-lite"/>
    </source>
</evidence>
<proteinExistence type="predicted"/>
<dbReference type="Proteomes" id="UP000735302">
    <property type="component" value="Unassembled WGS sequence"/>
</dbReference>
<dbReference type="AlphaFoldDB" id="A0AAV3Z350"/>
<feature type="compositionally biased region" description="Basic and acidic residues" evidence="1">
    <location>
        <begin position="213"/>
        <end position="224"/>
    </location>
</feature>
<protein>
    <submittedName>
        <fullName evidence="2">Uncharacterized protein</fullName>
    </submittedName>
</protein>
<feature type="region of interest" description="Disordered" evidence="1">
    <location>
        <begin position="192"/>
        <end position="224"/>
    </location>
</feature>
<organism evidence="2 3">
    <name type="scientific">Plakobranchus ocellatus</name>
    <dbReference type="NCBI Taxonomy" id="259542"/>
    <lineage>
        <taxon>Eukaryota</taxon>
        <taxon>Metazoa</taxon>
        <taxon>Spiralia</taxon>
        <taxon>Lophotrochozoa</taxon>
        <taxon>Mollusca</taxon>
        <taxon>Gastropoda</taxon>
        <taxon>Heterobranchia</taxon>
        <taxon>Euthyneura</taxon>
        <taxon>Panpulmonata</taxon>
        <taxon>Sacoglossa</taxon>
        <taxon>Placobranchoidea</taxon>
        <taxon>Plakobranchidae</taxon>
        <taxon>Plakobranchus</taxon>
    </lineage>
</organism>
<gene>
    <name evidence="2" type="ORF">PoB_001610000</name>
</gene>
<comment type="caution">
    <text evidence="2">The sequence shown here is derived from an EMBL/GenBank/DDBJ whole genome shotgun (WGS) entry which is preliminary data.</text>
</comment>